<dbReference type="EMBL" id="JAATLM010000001">
    <property type="protein sequence ID" value="NIZ69638.1"/>
    <property type="molecule type" value="Genomic_DNA"/>
</dbReference>
<dbReference type="RefSeq" id="WP_167695723.1">
    <property type="nucleotide sequence ID" value="NZ_CP118181.1"/>
</dbReference>
<name>A0A968KVY2_9SPIO</name>
<protein>
    <recommendedName>
        <fullName evidence="3">DUF5007 domain-containing protein</fullName>
    </recommendedName>
</protein>
<keyword evidence="2" id="KW-1185">Reference proteome</keyword>
<evidence type="ECO:0000313" key="1">
    <source>
        <dbReference type="EMBL" id="NIZ69638.1"/>
    </source>
</evidence>
<comment type="caution">
    <text evidence="1">The sequence shown here is derived from an EMBL/GenBank/DDBJ whole genome shotgun (WGS) entry which is preliminary data.</text>
</comment>
<evidence type="ECO:0000313" key="2">
    <source>
        <dbReference type="Proteomes" id="UP000778951"/>
    </source>
</evidence>
<evidence type="ECO:0008006" key="3">
    <source>
        <dbReference type="Google" id="ProtNLM"/>
    </source>
</evidence>
<dbReference type="Proteomes" id="UP000778951">
    <property type="component" value="Unassembled WGS sequence"/>
</dbReference>
<reference evidence="1" key="1">
    <citation type="submission" date="2020-03" db="EMBL/GenBank/DDBJ databases">
        <title>Spirochaetal bacteria isolated from arthropods constitute a novel genus Entomospira genus novum within the order Spirochaetales.</title>
        <authorList>
            <person name="Grana-Miraglia L."/>
            <person name="Sikutova S."/>
            <person name="Fingerle V."/>
            <person name="Sing A."/>
            <person name="Castillo-Ramirez S."/>
            <person name="Margos G."/>
            <person name="Rudolf I."/>
        </authorList>
    </citation>
    <scope>NUCLEOTIDE SEQUENCE</scope>
    <source>
        <strain evidence="1">BR149</strain>
    </source>
</reference>
<sequence>MQKKIILLILLLGVGLLACKPHEPDLNIDDDTSVDPFTYLTLVETIEVIRDDYAPLQWYWKGEPFDNDNIPTDPEFRKIADIVAIEGVPVPNDNSFYRIEKNGWSSTIKGREVTSTSGFESNFSLYNSLYSGKANESLYYRFSIRITVRDGDNLVEEFRLDEGVTVNTPNIDMSLHGYLSLSHEAWQESILPAGTYTRTEFDAKLKDFPQYRFLYIPALTYAPNTPMIYNAKTDLLTIGSYEWNLRKKSYPNLLSFPRVWLSIVGFEHSGFGSYVLANYPNNITYTYVLMAVVNDRDPQGNSLRHVVYLTSGIDRKFTRFKYLR</sequence>
<dbReference type="PROSITE" id="PS51257">
    <property type="entry name" value="PROKAR_LIPOPROTEIN"/>
    <property type="match status" value="1"/>
</dbReference>
<proteinExistence type="predicted"/>
<gene>
    <name evidence="1" type="ORF">HCT48_05355</name>
</gene>
<accession>A0A968KVY2</accession>
<dbReference type="AlphaFoldDB" id="A0A968KVY2"/>
<organism evidence="1 2">
    <name type="scientific">Entomospira culicis</name>
    <dbReference type="NCBI Taxonomy" id="2719989"/>
    <lineage>
        <taxon>Bacteria</taxon>
        <taxon>Pseudomonadati</taxon>
        <taxon>Spirochaetota</taxon>
        <taxon>Spirochaetia</taxon>
        <taxon>Spirochaetales</taxon>
        <taxon>Spirochaetaceae</taxon>
        <taxon>Entomospira</taxon>
    </lineage>
</organism>